<dbReference type="InterPro" id="IPR037027">
    <property type="entry name" value="YqgF/RNaseH-like_dom_sf"/>
</dbReference>
<evidence type="ECO:0000256" key="1">
    <source>
        <dbReference type="ARBA" id="ARBA00022490"/>
    </source>
</evidence>
<dbReference type="EC" id="3.1.-.-" evidence="5"/>
<protein>
    <recommendedName>
        <fullName evidence="5">Putative pre-16S rRNA nuclease</fullName>
        <ecNumber evidence="5">3.1.-.-</ecNumber>
    </recommendedName>
</protein>
<organism evidence="8 9">
    <name type="scientific">Zhihengliuella flava</name>
    <dbReference type="NCBI Taxonomy" id="1285193"/>
    <lineage>
        <taxon>Bacteria</taxon>
        <taxon>Bacillati</taxon>
        <taxon>Actinomycetota</taxon>
        <taxon>Actinomycetes</taxon>
        <taxon>Micrococcales</taxon>
        <taxon>Micrococcaceae</taxon>
        <taxon>Zhihengliuella</taxon>
    </lineage>
</organism>
<name>A0A931DB29_9MICC</name>
<proteinExistence type="inferred from homology"/>
<dbReference type="Gene3D" id="3.30.420.140">
    <property type="entry name" value="YqgF/RNase H-like domain"/>
    <property type="match status" value="1"/>
</dbReference>
<dbReference type="Pfam" id="PF03652">
    <property type="entry name" value="RuvX"/>
    <property type="match status" value="1"/>
</dbReference>
<comment type="subcellular location">
    <subcellularLocation>
        <location evidence="5">Cytoplasm</location>
    </subcellularLocation>
</comment>
<dbReference type="Proteomes" id="UP000625033">
    <property type="component" value="Unassembled WGS sequence"/>
</dbReference>
<evidence type="ECO:0000259" key="7">
    <source>
        <dbReference type="SMART" id="SM00732"/>
    </source>
</evidence>
<evidence type="ECO:0000256" key="2">
    <source>
        <dbReference type="ARBA" id="ARBA00022517"/>
    </source>
</evidence>
<comment type="caution">
    <text evidence="8">The sequence shown here is derived from an EMBL/GenBank/DDBJ whole genome shotgun (WGS) entry which is preliminary data.</text>
</comment>
<evidence type="ECO:0000256" key="3">
    <source>
        <dbReference type="ARBA" id="ARBA00022722"/>
    </source>
</evidence>
<reference evidence="8" key="1">
    <citation type="submission" date="2020-11" db="EMBL/GenBank/DDBJ databases">
        <title>Sequencing the genomes of 1000 actinobacteria strains.</title>
        <authorList>
            <person name="Klenk H.-P."/>
        </authorList>
    </citation>
    <scope>NUCLEOTIDE SEQUENCE</scope>
    <source>
        <strain evidence="8">DSM 26152</strain>
    </source>
</reference>
<dbReference type="NCBIfam" id="TIGR00250">
    <property type="entry name" value="RNAse_H_YqgF"/>
    <property type="match status" value="1"/>
</dbReference>
<comment type="similarity">
    <text evidence="5">Belongs to the YqgF HJR family.</text>
</comment>
<dbReference type="AlphaFoldDB" id="A0A931DB29"/>
<dbReference type="GO" id="GO:0004518">
    <property type="term" value="F:nuclease activity"/>
    <property type="evidence" value="ECO:0007669"/>
    <property type="project" value="UniProtKB-KW"/>
</dbReference>
<sequence length="167" mass="18292">MTDRLPRLGIDVGQVRVGVAFSDPDGLLASPWKTLKRDPKKNSDLRVLVRFIVENNVGTVYVGLPRSLRGNHTESTLMAESFAIALAQDLASERVVVDVRLIDERLTTVSAHRDLHAAGVEGRSHRKIVDQVAAVAILQQALEMEKTLRGPAGSAVDRPARQSTEEH</sequence>
<keyword evidence="3 5" id="KW-0540">Nuclease</keyword>
<dbReference type="HAMAP" id="MF_00651">
    <property type="entry name" value="Nuclease_YqgF"/>
    <property type="match status" value="1"/>
</dbReference>
<dbReference type="GO" id="GO:0016788">
    <property type="term" value="F:hydrolase activity, acting on ester bonds"/>
    <property type="evidence" value="ECO:0007669"/>
    <property type="project" value="UniProtKB-UniRule"/>
</dbReference>
<evidence type="ECO:0000313" key="9">
    <source>
        <dbReference type="Proteomes" id="UP000625033"/>
    </source>
</evidence>
<dbReference type="RefSeq" id="WP_196834880.1">
    <property type="nucleotide sequence ID" value="NZ_JADOTZ010000001.1"/>
</dbReference>
<evidence type="ECO:0000256" key="6">
    <source>
        <dbReference type="SAM" id="MobiDB-lite"/>
    </source>
</evidence>
<evidence type="ECO:0000256" key="5">
    <source>
        <dbReference type="HAMAP-Rule" id="MF_00651"/>
    </source>
</evidence>
<dbReference type="PANTHER" id="PTHR33317:SF4">
    <property type="entry name" value="POLYNUCLEOTIDYL TRANSFERASE, RIBONUCLEASE H-LIKE SUPERFAMILY PROTEIN"/>
    <property type="match status" value="1"/>
</dbReference>
<feature type="region of interest" description="Disordered" evidence="6">
    <location>
        <begin position="148"/>
        <end position="167"/>
    </location>
</feature>
<dbReference type="GO" id="GO:0000967">
    <property type="term" value="P:rRNA 5'-end processing"/>
    <property type="evidence" value="ECO:0007669"/>
    <property type="project" value="UniProtKB-UniRule"/>
</dbReference>
<keyword evidence="9" id="KW-1185">Reference proteome</keyword>
<keyword evidence="1 5" id="KW-0963">Cytoplasm</keyword>
<dbReference type="EMBL" id="JADOTZ010000001">
    <property type="protein sequence ID" value="MBG6083445.1"/>
    <property type="molecule type" value="Genomic_DNA"/>
</dbReference>
<dbReference type="InterPro" id="IPR005227">
    <property type="entry name" value="YqgF"/>
</dbReference>
<comment type="function">
    <text evidence="5">Could be a nuclease involved in processing of the 5'-end of pre-16S rRNA.</text>
</comment>
<dbReference type="InterPro" id="IPR006641">
    <property type="entry name" value="YqgF/RNaseH-like_dom"/>
</dbReference>
<evidence type="ECO:0000256" key="4">
    <source>
        <dbReference type="ARBA" id="ARBA00022801"/>
    </source>
</evidence>
<dbReference type="PANTHER" id="PTHR33317">
    <property type="entry name" value="POLYNUCLEOTIDYL TRANSFERASE, RIBONUCLEASE H-LIKE SUPERFAMILY PROTEIN"/>
    <property type="match status" value="1"/>
</dbReference>
<evidence type="ECO:0000313" key="8">
    <source>
        <dbReference type="EMBL" id="MBG6083445.1"/>
    </source>
</evidence>
<keyword evidence="4 5" id="KW-0378">Hydrolase</keyword>
<dbReference type="CDD" id="cd16964">
    <property type="entry name" value="YqgF"/>
    <property type="match status" value="1"/>
</dbReference>
<keyword evidence="2 5" id="KW-0690">Ribosome biogenesis</keyword>
<feature type="domain" description="YqgF/RNase H-like" evidence="7">
    <location>
        <begin position="5"/>
        <end position="111"/>
    </location>
</feature>
<feature type="compositionally biased region" description="Basic and acidic residues" evidence="6">
    <location>
        <begin position="158"/>
        <end position="167"/>
    </location>
</feature>
<gene>
    <name evidence="8" type="ORF">IW252_000212</name>
</gene>
<accession>A0A931DB29</accession>
<dbReference type="GO" id="GO:0005829">
    <property type="term" value="C:cytosol"/>
    <property type="evidence" value="ECO:0007669"/>
    <property type="project" value="TreeGrafter"/>
</dbReference>
<dbReference type="InterPro" id="IPR012337">
    <property type="entry name" value="RNaseH-like_sf"/>
</dbReference>
<dbReference type="SUPFAM" id="SSF53098">
    <property type="entry name" value="Ribonuclease H-like"/>
    <property type="match status" value="1"/>
</dbReference>
<dbReference type="SMART" id="SM00732">
    <property type="entry name" value="YqgFc"/>
    <property type="match status" value="1"/>
</dbReference>